<dbReference type="PROSITE" id="PS00101">
    <property type="entry name" value="HEXAPEP_TRANSFERASES"/>
    <property type="match status" value="1"/>
</dbReference>
<protein>
    <submittedName>
        <fullName evidence="5">Mannose-1-phosphate guanyltransferase alpha-like</fullName>
    </submittedName>
</protein>
<name>A0A6F9DD72_9ASCI</name>
<dbReference type="PANTHER" id="PTHR22572">
    <property type="entry name" value="SUGAR-1-PHOSPHATE GUANYL TRANSFERASE"/>
    <property type="match status" value="1"/>
</dbReference>
<evidence type="ECO:0000313" key="5">
    <source>
        <dbReference type="EMBL" id="CAB3249825.1"/>
    </source>
</evidence>
<dbReference type="InterPro" id="IPR011004">
    <property type="entry name" value="Trimer_LpxA-like_sf"/>
</dbReference>
<dbReference type="GO" id="GO:0016740">
    <property type="term" value="F:transferase activity"/>
    <property type="evidence" value="ECO:0007669"/>
    <property type="project" value="UniProtKB-KW"/>
</dbReference>
<evidence type="ECO:0000256" key="2">
    <source>
        <dbReference type="ARBA" id="ARBA00022679"/>
    </source>
</evidence>
<feature type="domain" description="Nucleotidyl transferase" evidence="3">
    <location>
        <begin position="9"/>
        <end position="214"/>
    </location>
</feature>
<dbReference type="SUPFAM" id="SSF51161">
    <property type="entry name" value="Trimeric LpxA-like enzymes"/>
    <property type="match status" value="1"/>
</dbReference>
<keyword evidence="2 5" id="KW-0808">Transferase</keyword>
<sequence length="429" mass="47448">MRIQNNMWKAVILIGGPDKGTRFRPLSLDVPKPIFPVAGIPMIQHHIEACSKVPEIKEVNLIGFFHYTEMLKSFITMAKQKYSLSIKYLSEYGPLGTAGGLYHFRDQILSGTPEAFFVFNSDVCCNFPLSDILHFHQSKNGDNRITIVATEATHSESMSYGCLVEDENTNEATHYVEKPETFVSSLINCGVYVFTPDVLRCYMAEVFRQHQEESLEMGMGDSNFPDAIKLETEILAGYAGSGKMFVYKTKEIWGQIKSAASAIHANKLYLSVYRRTKPEVLAKKNPDGPIIRGDVFIHESASVDPTAVLGPNVTLGENVEIGAGVRVSNSIVLSGAKLNDHCCVLNTIIGWKCKVGEWSRVEGTAQQPDPNAPYSKIISGQLFNEDGRLIPSITVLGREVDVAPEIIILNSIVLPNKNIHANSKNQIIL</sequence>
<reference evidence="5" key="1">
    <citation type="submission" date="2020-04" db="EMBL/GenBank/DDBJ databases">
        <authorList>
            <person name="Neveu A P."/>
        </authorList>
    </citation>
    <scope>NUCLEOTIDE SEQUENCE</scope>
    <source>
        <tissue evidence="5">Whole embryo</tissue>
    </source>
</reference>
<accession>A0A6F9DD72</accession>
<dbReference type="InterPro" id="IPR018357">
    <property type="entry name" value="Hexapep_transf_CS"/>
</dbReference>
<dbReference type="InterPro" id="IPR005835">
    <property type="entry name" value="NTP_transferase_dom"/>
</dbReference>
<comment type="similarity">
    <text evidence="1">Belongs to the transferase hexapeptide repeat family.</text>
</comment>
<dbReference type="EMBL" id="LR785490">
    <property type="protein sequence ID" value="CAB3249825.1"/>
    <property type="molecule type" value="mRNA"/>
</dbReference>
<dbReference type="Pfam" id="PF00483">
    <property type="entry name" value="NTP_transferase"/>
    <property type="match status" value="1"/>
</dbReference>
<dbReference type="Pfam" id="PF25087">
    <property type="entry name" value="GMPPB_C"/>
    <property type="match status" value="1"/>
</dbReference>
<proteinExistence type="evidence at transcript level"/>
<dbReference type="CDD" id="cd06428">
    <property type="entry name" value="M1P_guanylylT_A_like_N"/>
    <property type="match status" value="1"/>
</dbReference>
<evidence type="ECO:0000259" key="4">
    <source>
        <dbReference type="Pfam" id="PF25087"/>
    </source>
</evidence>
<dbReference type="AlphaFoldDB" id="A0A6F9DD72"/>
<dbReference type="InterPro" id="IPR029044">
    <property type="entry name" value="Nucleotide-diphossugar_trans"/>
</dbReference>
<dbReference type="Gene3D" id="3.90.550.10">
    <property type="entry name" value="Spore Coat Polysaccharide Biosynthesis Protein SpsA, Chain A"/>
    <property type="match status" value="1"/>
</dbReference>
<evidence type="ECO:0000259" key="3">
    <source>
        <dbReference type="Pfam" id="PF00483"/>
    </source>
</evidence>
<gene>
    <name evidence="5" type="primary">Gmppa</name>
</gene>
<evidence type="ECO:0000256" key="1">
    <source>
        <dbReference type="ARBA" id="ARBA00007274"/>
    </source>
</evidence>
<dbReference type="Gene3D" id="2.160.10.10">
    <property type="entry name" value="Hexapeptide repeat proteins"/>
    <property type="match status" value="1"/>
</dbReference>
<dbReference type="InterPro" id="IPR050486">
    <property type="entry name" value="Mannose-1P_guanyltransferase"/>
</dbReference>
<organism evidence="5">
    <name type="scientific">Phallusia mammillata</name>
    <dbReference type="NCBI Taxonomy" id="59560"/>
    <lineage>
        <taxon>Eukaryota</taxon>
        <taxon>Metazoa</taxon>
        <taxon>Chordata</taxon>
        <taxon>Tunicata</taxon>
        <taxon>Ascidiacea</taxon>
        <taxon>Phlebobranchia</taxon>
        <taxon>Ascidiidae</taxon>
        <taxon>Phallusia</taxon>
    </lineage>
</organism>
<feature type="domain" description="Mannose-1-phosphate guanyltransferase C-terminal" evidence="4">
    <location>
        <begin position="291"/>
        <end position="428"/>
    </location>
</feature>
<dbReference type="SUPFAM" id="SSF53448">
    <property type="entry name" value="Nucleotide-diphospho-sugar transferases"/>
    <property type="match status" value="1"/>
</dbReference>
<dbReference type="InterPro" id="IPR056729">
    <property type="entry name" value="GMPPB_C"/>
</dbReference>